<dbReference type="InterPro" id="IPR017927">
    <property type="entry name" value="FAD-bd_FR_type"/>
</dbReference>
<dbReference type="PANTHER" id="PTHR42815">
    <property type="entry name" value="FAD-BINDING, PUTATIVE (AFU_ORTHOLOGUE AFUA_6G07600)-RELATED"/>
    <property type="match status" value="1"/>
</dbReference>
<dbReference type="InterPro" id="IPR039261">
    <property type="entry name" value="FNR_nucleotide-bd"/>
</dbReference>
<dbReference type="InterPro" id="IPR012349">
    <property type="entry name" value="Split_barrel_FMN-bd"/>
</dbReference>
<dbReference type="AlphaFoldDB" id="M2NKN7"/>
<dbReference type="Gene3D" id="2.40.30.10">
    <property type="entry name" value="Translation factors"/>
    <property type="match status" value="1"/>
</dbReference>
<keyword evidence="3" id="KW-1185">Reference proteome</keyword>
<name>M2NKN7_BAUPA</name>
<dbReference type="InterPro" id="IPR017938">
    <property type="entry name" value="Riboflavin_synthase-like_b-brl"/>
</dbReference>
<dbReference type="OMA" id="LICCAVP"/>
<dbReference type="SUPFAM" id="SSF63380">
    <property type="entry name" value="Riboflavin synthase domain-like"/>
    <property type="match status" value="1"/>
</dbReference>
<proteinExistence type="predicted"/>
<dbReference type="HOGENOM" id="CLU_017006_2_0_1"/>
<dbReference type="PROSITE" id="PS51384">
    <property type="entry name" value="FAD_FR"/>
    <property type="match status" value="1"/>
</dbReference>
<reference evidence="2 3" key="1">
    <citation type="journal article" date="2012" name="PLoS Pathog.">
        <title>Diverse lifestyles and strategies of plant pathogenesis encoded in the genomes of eighteen Dothideomycetes fungi.</title>
        <authorList>
            <person name="Ohm R.A."/>
            <person name="Feau N."/>
            <person name="Henrissat B."/>
            <person name="Schoch C.L."/>
            <person name="Horwitz B.A."/>
            <person name="Barry K.W."/>
            <person name="Condon B.J."/>
            <person name="Copeland A.C."/>
            <person name="Dhillon B."/>
            <person name="Glaser F."/>
            <person name="Hesse C.N."/>
            <person name="Kosti I."/>
            <person name="LaButti K."/>
            <person name="Lindquist E.A."/>
            <person name="Lucas S."/>
            <person name="Salamov A.A."/>
            <person name="Bradshaw R.E."/>
            <person name="Ciuffetti L."/>
            <person name="Hamelin R.C."/>
            <person name="Kema G.H.J."/>
            <person name="Lawrence C."/>
            <person name="Scott J.A."/>
            <person name="Spatafora J.W."/>
            <person name="Turgeon B.G."/>
            <person name="de Wit P.J.G.M."/>
            <person name="Zhong S."/>
            <person name="Goodwin S.B."/>
            <person name="Grigoriev I.V."/>
        </authorList>
    </citation>
    <scope>NUCLEOTIDE SEQUENCE [LARGE SCALE GENOMIC DNA]</scope>
    <source>
        <strain evidence="2 3">UAMH 10762</strain>
    </source>
</reference>
<evidence type="ECO:0000313" key="3">
    <source>
        <dbReference type="Proteomes" id="UP000011761"/>
    </source>
</evidence>
<organism evidence="2 3">
    <name type="scientific">Baudoinia panamericana (strain UAMH 10762)</name>
    <name type="common">Angels' share fungus</name>
    <name type="synonym">Baudoinia compniacensis (strain UAMH 10762)</name>
    <dbReference type="NCBI Taxonomy" id="717646"/>
    <lineage>
        <taxon>Eukaryota</taxon>
        <taxon>Fungi</taxon>
        <taxon>Dikarya</taxon>
        <taxon>Ascomycota</taxon>
        <taxon>Pezizomycotina</taxon>
        <taxon>Dothideomycetes</taxon>
        <taxon>Dothideomycetidae</taxon>
        <taxon>Mycosphaerellales</taxon>
        <taxon>Teratosphaeriaceae</taxon>
        <taxon>Baudoinia</taxon>
    </lineage>
</organism>
<dbReference type="KEGG" id="bcom:BAUCODRAFT_347224"/>
<gene>
    <name evidence="2" type="ORF">BAUCODRAFT_347224</name>
</gene>
<feature type="domain" description="FAD-binding FR-type" evidence="1">
    <location>
        <begin position="385"/>
        <end position="516"/>
    </location>
</feature>
<dbReference type="EMBL" id="KB445551">
    <property type="protein sequence ID" value="EMC99705.1"/>
    <property type="molecule type" value="Genomic_DNA"/>
</dbReference>
<dbReference type="eggNOG" id="ENOG502RRJ9">
    <property type="taxonomic scope" value="Eukaryota"/>
</dbReference>
<dbReference type="RefSeq" id="XP_007673292.1">
    <property type="nucleotide sequence ID" value="XM_007675102.1"/>
</dbReference>
<dbReference type="PANTHER" id="PTHR42815:SF2">
    <property type="entry name" value="FAD-BINDING, PUTATIVE (AFU_ORTHOLOGUE AFUA_6G07600)-RELATED"/>
    <property type="match status" value="1"/>
</dbReference>
<evidence type="ECO:0000313" key="2">
    <source>
        <dbReference type="EMBL" id="EMC99705.1"/>
    </source>
</evidence>
<dbReference type="SUPFAM" id="SSF52343">
    <property type="entry name" value="Ferredoxin reductase-like, C-terminal NADP-linked domain"/>
    <property type="match status" value="1"/>
</dbReference>
<dbReference type="Gene3D" id="3.40.50.80">
    <property type="entry name" value="Nucleotide-binding domain of ferredoxin-NADP reductase (FNR) module"/>
    <property type="match status" value="1"/>
</dbReference>
<dbReference type="OrthoDB" id="436496at2759"/>
<protein>
    <recommendedName>
        <fullName evidence="1">FAD-binding FR-type domain-containing protein</fullName>
    </recommendedName>
</protein>
<dbReference type="GeneID" id="19112491"/>
<accession>M2NKN7</accession>
<dbReference type="Proteomes" id="UP000011761">
    <property type="component" value="Unassembled WGS sequence"/>
</dbReference>
<dbReference type="Gene3D" id="2.30.110.10">
    <property type="entry name" value="Electron Transport, Fmn-binding Protein, Chain A"/>
    <property type="match status" value="1"/>
</dbReference>
<dbReference type="STRING" id="717646.M2NKN7"/>
<evidence type="ECO:0000259" key="1">
    <source>
        <dbReference type="PROSITE" id="PS51384"/>
    </source>
</evidence>
<sequence>MLPSSARCTVIEVLYLLCDKNQSSVSYVLYIGASVIMAFYQDMDWHEGEQAIQRLMEVPPLDNPTVPTLSPQLARHLQIAPLLALGTVDDQGQPWTTLLGGEPGFARPLGDSIVGLRLPVTGQFDPVIEQLVGKEADGEVRRAQGEGCLVGGLTIDLETRKRVKMNGRMMAGALTTIQDEVTDHQETVAEMQLVLRIKQSLGNCPKYLNSKHITTAFAHPQLVSDSPLLPEPALKLIGQADLFFLSTSQNDIDMDTNHRGGPPGFMRVVSTGREGPTSICWPEYSGNRLYQSLGNMHINPRCGICVPDFRTGDMLYFTGRTETLAGEAASALLPRSNLCVKLTITSARYVTEALPFRGAEGPRSPYNPAVRYLASEKRHTALQEQQMQQATLLQQTRLTPTISRFRFALQNAASHIAGQYVTLDFSRHLDIGYSHMRDDDPRSINDDFVRTFTVSSPPSSSPNPVQRLKDDEFEITVRDVGVVTSFLFKHGNEADQRRYGELEVGVKGFGGDFAVTQAGSENVCFIAGGVGITPLLPSLGSLDLVHVRVLWSLRASDIGLAVDTLRSSPKLGHSLSLYLTGENEDHLAEVSALTETGVDVVPRRIARSDIAAGVSKYYICTGTSMRKRVMEWLPEEELVYEDFNF</sequence>
<dbReference type="GO" id="GO:0016491">
    <property type="term" value="F:oxidoreductase activity"/>
    <property type="evidence" value="ECO:0007669"/>
    <property type="project" value="InterPro"/>
</dbReference>